<keyword evidence="3" id="KW-1185">Reference proteome</keyword>
<evidence type="ECO:0000256" key="1">
    <source>
        <dbReference type="SAM" id="MobiDB-lite"/>
    </source>
</evidence>
<organism evidence="2 3">
    <name type="scientific">Dysgonomonas alginatilytica</name>
    <dbReference type="NCBI Taxonomy" id="1605892"/>
    <lineage>
        <taxon>Bacteria</taxon>
        <taxon>Pseudomonadati</taxon>
        <taxon>Bacteroidota</taxon>
        <taxon>Bacteroidia</taxon>
        <taxon>Bacteroidales</taxon>
        <taxon>Dysgonomonadaceae</taxon>
        <taxon>Dysgonomonas</taxon>
    </lineage>
</organism>
<evidence type="ECO:0000313" key="2">
    <source>
        <dbReference type="EMBL" id="PXV61172.1"/>
    </source>
</evidence>
<proteinExistence type="predicted"/>
<dbReference type="Proteomes" id="UP000247973">
    <property type="component" value="Unassembled WGS sequence"/>
</dbReference>
<feature type="region of interest" description="Disordered" evidence="1">
    <location>
        <begin position="72"/>
        <end position="111"/>
    </location>
</feature>
<name>A0A2V3PJY2_9BACT</name>
<sequence length="185" mass="21186">MIDISIPFSVDAIILNLNSIDKDVMLREIATNVMPMMRIRVHVNGQDSDGSPIGTYSKGYMKVRTGNYPETVVSKGKNKGQFRERKEQGQAGVFTKGRNQGQPRPTYNRSTDNNVILSLTRQMEQYMQVFETENGYGIGYSNELNYNKAIWNEKRYKKAIWSLAIAELDVMKAISERYITEKLND</sequence>
<evidence type="ECO:0000313" key="3">
    <source>
        <dbReference type="Proteomes" id="UP000247973"/>
    </source>
</evidence>
<accession>A0A2V3PJY2</accession>
<dbReference type="OrthoDB" id="1494770at2"/>
<protein>
    <submittedName>
        <fullName evidence="2">Uncharacterized protein</fullName>
    </submittedName>
</protein>
<feature type="compositionally biased region" description="Polar residues" evidence="1">
    <location>
        <begin position="97"/>
        <end position="111"/>
    </location>
</feature>
<gene>
    <name evidence="2" type="ORF">CLV62_1255</name>
</gene>
<comment type="caution">
    <text evidence="2">The sequence shown here is derived from an EMBL/GenBank/DDBJ whole genome shotgun (WGS) entry which is preliminary data.</text>
</comment>
<dbReference type="AlphaFoldDB" id="A0A2V3PJY2"/>
<dbReference type="RefSeq" id="WP_110311797.1">
    <property type="nucleotide sequence ID" value="NZ_QICL01000025.1"/>
</dbReference>
<dbReference type="EMBL" id="QICL01000025">
    <property type="protein sequence ID" value="PXV61172.1"/>
    <property type="molecule type" value="Genomic_DNA"/>
</dbReference>
<reference evidence="2 3" key="1">
    <citation type="submission" date="2018-03" db="EMBL/GenBank/DDBJ databases">
        <title>Genomic Encyclopedia of Archaeal and Bacterial Type Strains, Phase II (KMG-II): from individual species to whole genera.</title>
        <authorList>
            <person name="Goeker M."/>
        </authorList>
    </citation>
    <scope>NUCLEOTIDE SEQUENCE [LARGE SCALE GENOMIC DNA]</scope>
    <source>
        <strain evidence="2 3">DSM 100214</strain>
    </source>
</reference>